<reference evidence="1 2" key="2">
    <citation type="journal article" date="2017" name="Front. Plant Sci.">
        <title>Gene Classification and Mining of Molecular Markers Useful in Red Clover (Trifolium pratense) Breeding.</title>
        <authorList>
            <person name="Istvanek J."/>
            <person name="Dluhosova J."/>
            <person name="Dluhos P."/>
            <person name="Patkova L."/>
            <person name="Nedelnik J."/>
            <person name="Repkova J."/>
        </authorList>
    </citation>
    <scope>NUCLEOTIDE SEQUENCE [LARGE SCALE GENOMIC DNA]</scope>
    <source>
        <strain evidence="2">cv. Tatra</strain>
        <tissue evidence="1">Young leaves</tissue>
    </source>
</reference>
<comment type="caution">
    <text evidence="1">The sequence shown here is derived from an EMBL/GenBank/DDBJ whole genome shotgun (WGS) entry which is preliminary data.</text>
</comment>
<evidence type="ECO:0000313" key="1">
    <source>
        <dbReference type="EMBL" id="PNX88363.1"/>
    </source>
</evidence>
<dbReference type="Proteomes" id="UP000236291">
    <property type="component" value="Unassembled WGS sequence"/>
</dbReference>
<protein>
    <submittedName>
        <fullName evidence="1">Uncharacterized protein</fullName>
    </submittedName>
</protein>
<proteinExistence type="predicted"/>
<dbReference type="AlphaFoldDB" id="A0A2K3MC60"/>
<accession>A0A2K3MC60</accession>
<gene>
    <name evidence="1" type="ORF">L195_g044466</name>
</gene>
<sequence>MVKDTFEEPIMNKEMRVENGNHANVIVEHAVNDKNVDVTVDLAQHHEIPKTLNNQTSPRIVEKTSDIPVVHERDRHLEKNPSSMSPFLFLIVVEGLSGLMNKAVGSGSFHGY</sequence>
<organism evidence="1 2">
    <name type="scientific">Trifolium pratense</name>
    <name type="common">Red clover</name>
    <dbReference type="NCBI Taxonomy" id="57577"/>
    <lineage>
        <taxon>Eukaryota</taxon>
        <taxon>Viridiplantae</taxon>
        <taxon>Streptophyta</taxon>
        <taxon>Embryophyta</taxon>
        <taxon>Tracheophyta</taxon>
        <taxon>Spermatophyta</taxon>
        <taxon>Magnoliopsida</taxon>
        <taxon>eudicotyledons</taxon>
        <taxon>Gunneridae</taxon>
        <taxon>Pentapetalae</taxon>
        <taxon>rosids</taxon>
        <taxon>fabids</taxon>
        <taxon>Fabales</taxon>
        <taxon>Fabaceae</taxon>
        <taxon>Papilionoideae</taxon>
        <taxon>50 kb inversion clade</taxon>
        <taxon>NPAAA clade</taxon>
        <taxon>Hologalegina</taxon>
        <taxon>IRL clade</taxon>
        <taxon>Trifolieae</taxon>
        <taxon>Trifolium</taxon>
    </lineage>
</organism>
<evidence type="ECO:0000313" key="2">
    <source>
        <dbReference type="Proteomes" id="UP000236291"/>
    </source>
</evidence>
<reference evidence="1 2" key="1">
    <citation type="journal article" date="2014" name="Am. J. Bot.">
        <title>Genome assembly and annotation for red clover (Trifolium pratense; Fabaceae).</title>
        <authorList>
            <person name="Istvanek J."/>
            <person name="Jaros M."/>
            <person name="Krenek A."/>
            <person name="Repkova J."/>
        </authorList>
    </citation>
    <scope>NUCLEOTIDE SEQUENCE [LARGE SCALE GENOMIC DNA]</scope>
    <source>
        <strain evidence="2">cv. Tatra</strain>
        <tissue evidence="1">Young leaves</tissue>
    </source>
</reference>
<dbReference type="EMBL" id="ASHM01056340">
    <property type="protein sequence ID" value="PNX88363.1"/>
    <property type="molecule type" value="Genomic_DNA"/>
</dbReference>
<name>A0A2K3MC60_TRIPR</name>